<dbReference type="GO" id="GO:0030686">
    <property type="term" value="C:90S preribosome"/>
    <property type="evidence" value="ECO:0007669"/>
    <property type="project" value="TreeGrafter"/>
</dbReference>
<dbReference type="EMBL" id="JAPCXC010000024">
    <property type="protein sequence ID" value="KAJ1610500.1"/>
    <property type="molecule type" value="Genomic_DNA"/>
</dbReference>
<dbReference type="GO" id="GO:0000056">
    <property type="term" value="P:ribosomal small subunit export from nucleus"/>
    <property type="evidence" value="ECO:0007669"/>
    <property type="project" value="TreeGrafter"/>
</dbReference>
<dbReference type="GO" id="GO:0030688">
    <property type="term" value="C:preribosome, small subunit precursor"/>
    <property type="evidence" value="ECO:0007669"/>
    <property type="project" value="TreeGrafter"/>
</dbReference>
<dbReference type="InterPro" id="IPR016024">
    <property type="entry name" value="ARM-type_fold"/>
</dbReference>
<evidence type="ECO:0000256" key="1">
    <source>
        <dbReference type="ARBA" id="ARBA00022737"/>
    </source>
</evidence>
<accession>A0A9D5HZC0</accession>
<gene>
    <name evidence="4" type="ORF">OJ253_1163</name>
</gene>
<dbReference type="AlphaFoldDB" id="A0A9D5HZC0"/>
<dbReference type="SUPFAM" id="SSF48371">
    <property type="entry name" value="ARM repeat"/>
    <property type="match status" value="1"/>
</dbReference>
<evidence type="ECO:0000256" key="2">
    <source>
        <dbReference type="SAM" id="MobiDB-lite"/>
    </source>
</evidence>
<comment type="caution">
    <text evidence="4">The sequence shown here is derived from an EMBL/GenBank/DDBJ whole genome shotgun (WGS) entry which is preliminary data.</text>
</comment>
<name>A0A9D5HZC0_9CRYT</name>
<keyword evidence="1" id="KW-0677">Repeat</keyword>
<dbReference type="PANTHER" id="PTHR13102">
    <property type="entry name" value="NUCLEOLAR PROTEIN 9"/>
    <property type="match status" value="1"/>
</dbReference>
<dbReference type="GO" id="GO:0003723">
    <property type="term" value="F:RNA binding"/>
    <property type="evidence" value="ECO:0007669"/>
    <property type="project" value="InterPro"/>
</dbReference>
<keyword evidence="3 4" id="KW-0812">Transmembrane</keyword>
<feature type="region of interest" description="Disordered" evidence="2">
    <location>
        <begin position="681"/>
        <end position="721"/>
    </location>
</feature>
<dbReference type="GO" id="GO:0000472">
    <property type="term" value="P:endonucleolytic cleavage to generate mature 5'-end of SSU-rRNA from (SSU-rRNA, 5.8S rRNA, LSU-rRNA)"/>
    <property type="evidence" value="ECO:0007669"/>
    <property type="project" value="TreeGrafter"/>
</dbReference>
<keyword evidence="3" id="KW-1133">Transmembrane helix</keyword>
<dbReference type="GO" id="GO:0000447">
    <property type="term" value="P:endonucleolytic cleavage in ITS1 to separate SSU-rRNA from 5.8S rRNA and LSU-rRNA from tricistronic rRNA transcript (SSU-rRNA, 5.8S rRNA, LSU-rRNA)"/>
    <property type="evidence" value="ECO:0007669"/>
    <property type="project" value="TreeGrafter"/>
</dbReference>
<organism evidence="4">
    <name type="scientific">Cryptosporidium canis</name>
    <dbReference type="NCBI Taxonomy" id="195482"/>
    <lineage>
        <taxon>Eukaryota</taxon>
        <taxon>Sar</taxon>
        <taxon>Alveolata</taxon>
        <taxon>Apicomplexa</taxon>
        <taxon>Conoidasida</taxon>
        <taxon>Coccidia</taxon>
        <taxon>Eucoccidiorida</taxon>
        <taxon>Eimeriorina</taxon>
        <taxon>Cryptosporidiidae</taxon>
        <taxon>Cryptosporidium</taxon>
    </lineage>
</organism>
<sequence length="737" mass="84833">MGRDKDKVEKGRESAEEAEACPADDNYYMEILNYYKRIKEMILTGDLLGDEQGCEALVDRIIEDMRKKDVEIFLMSDQRCSKIFELMLSINILSIKRLIDSVSLETLWEGGRMLEENDNFRRLKTCISNYIFILKSILEQVEQSIFDLYGSHVTETALESSAILLNFLKNKPVFQSDRKLILEEVQGFVRKMSTSLGWISILTNSAASHVGRTVINISLGKVTMSMENMETYILENVGKRNQANKQKFSGRSSNKYKTHECSGILELKEMLFSSGSEGSSLSDQLFQSLKDDFEGVIGDTYALPSLILFVRALFELKTPNDEGISRILNKFLTIIITNGQEVEEDIISEFENGHVESEKISRLLSNLTKSWISSNLKSRLLELLLDIIPYEFLVIWVNSHTFSKNENDEVPLSEILESEYGHYVILNLLRSNRIRREELIPILKSLDFSKLLSRKDMTDILISLMDNCRRLQSEYKYLTKRLWKSFEISSSEDYQYTFSCLIFQKNKSELVQQEEARPKITSQGCQMISSLSKFPADTIHPLTSGVTYFISKHKETMLKDILETPFGIRMTETIISSSSNFPQSLKKRWIQSYFGSFLSLVLSGACNYAIIAMFYASDNLFRKMIVEELLNEEQGGGKDVIMSKNFKIFKSLKIESFSKKDDWNNVNEKIDKTRKLFSDIIDDDPNNPSTKEIPSFDLSKKNKNKKIQRNQHNNNLDDVTDDHSMGSILRFIKKSKK</sequence>
<evidence type="ECO:0000313" key="4">
    <source>
        <dbReference type="EMBL" id="KAJ1610500.1"/>
    </source>
</evidence>
<keyword evidence="3" id="KW-0472">Membrane</keyword>
<reference evidence="4" key="1">
    <citation type="submission" date="2022-10" db="EMBL/GenBank/DDBJ databases">
        <title>Adaptive evolution leads to modifications in subtelomeric GC content in a zoonotic Cryptosporidium species.</title>
        <authorList>
            <person name="Li J."/>
            <person name="Feng Y."/>
            <person name="Xiao L."/>
        </authorList>
    </citation>
    <scope>NUCLEOTIDE SEQUENCE</scope>
    <source>
        <strain evidence="4">33844</strain>
    </source>
</reference>
<dbReference type="Gene3D" id="1.25.10.10">
    <property type="entry name" value="Leucine-rich Repeat Variant"/>
    <property type="match status" value="1"/>
</dbReference>
<dbReference type="Proteomes" id="UP001067231">
    <property type="component" value="Unassembled WGS sequence"/>
</dbReference>
<dbReference type="GO" id="GO:0000480">
    <property type="term" value="P:endonucleolytic cleavage in 5'-ETS of tricistronic rRNA transcript (SSU-rRNA, 5.8S rRNA, LSU-rRNA)"/>
    <property type="evidence" value="ECO:0007669"/>
    <property type="project" value="TreeGrafter"/>
</dbReference>
<dbReference type="OrthoDB" id="9987665at2759"/>
<evidence type="ECO:0000256" key="3">
    <source>
        <dbReference type="SAM" id="Phobius"/>
    </source>
</evidence>
<dbReference type="InterPro" id="IPR040000">
    <property type="entry name" value="NOP9"/>
</dbReference>
<proteinExistence type="predicted"/>
<dbReference type="InterPro" id="IPR011989">
    <property type="entry name" value="ARM-like"/>
</dbReference>
<dbReference type="Pfam" id="PF22493">
    <property type="entry name" value="PUF_NOP9"/>
    <property type="match status" value="1"/>
</dbReference>
<protein>
    <submittedName>
        <fullName evidence="4">Transmembrane domain-containing protein</fullName>
    </submittedName>
</protein>
<dbReference type="PANTHER" id="PTHR13102:SF0">
    <property type="entry name" value="NUCLEOLAR PROTEIN 9"/>
    <property type="match status" value="1"/>
</dbReference>
<feature type="transmembrane region" description="Helical" evidence="3">
    <location>
        <begin position="593"/>
        <end position="616"/>
    </location>
</feature>
<dbReference type="GO" id="GO:0005730">
    <property type="term" value="C:nucleolus"/>
    <property type="evidence" value="ECO:0007669"/>
    <property type="project" value="TreeGrafter"/>
</dbReference>
<dbReference type="InterPro" id="IPR001313">
    <property type="entry name" value="Pumilio_RNA-bd_rpt"/>
</dbReference>